<accession>A0AAE9SES6</accession>
<dbReference type="EMBL" id="CP050861">
    <property type="protein sequence ID" value="UTD14053.1"/>
    <property type="molecule type" value="Genomic_DNA"/>
</dbReference>
<reference evidence="1" key="1">
    <citation type="submission" date="2020-04" db="EMBL/GenBank/DDBJ databases">
        <title>Tenacibaculum mesophilum bac2.</title>
        <authorList>
            <person name="Li M."/>
        </authorList>
    </citation>
    <scope>NUCLEOTIDE SEQUENCE</scope>
    <source>
        <strain evidence="1">Bac2</strain>
    </source>
</reference>
<sequence>MKKSILNLKSFQLLSEKNQKNIYGGAKIPLNGGMANTTPLTPLKTVVSWRCWNRITSQYDIIYNVGNPGVEDFQGYEYCQPVIQ</sequence>
<protein>
    <submittedName>
        <fullName evidence="1">Uncharacterized protein</fullName>
    </submittedName>
</protein>
<gene>
    <name evidence="1" type="ORF">HER15_00565</name>
</gene>
<dbReference type="AlphaFoldDB" id="A0AAE9SES6"/>
<dbReference type="RefSeq" id="WP_239180839.1">
    <property type="nucleotide sequence ID" value="NZ_CP050861.1"/>
</dbReference>
<evidence type="ECO:0000313" key="1">
    <source>
        <dbReference type="EMBL" id="UTD14053.1"/>
    </source>
</evidence>
<proteinExistence type="predicted"/>
<dbReference type="Proteomes" id="UP001056837">
    <property type="component" value="Chromosome"/>
</dbReference>
<evidence type="ECO:0000313" key="2">
    <source>
        <dbReference type="Proteomes" id="UP001056837"/>
    </source>
</evidence>
<name>A0AAE9SES6_9FLAO</name>
<organism evidence="1 2">
    <name type="scientific">Tenacibaculum mesophilum</name>
    <dbReference type="NCBI Taxonomy" id="104268"/>
    <lineage>
        <taxon>Bacteria</taxon>
        <taxon>Pseudomonadati</taxon>
        <taxon>Bacteroidota</taxon>
        <taxon>Flavobacteriia</taxon>
        <taxon>Flavobacteriales</taxon>
        <taxon>Flavobacteriaceae</taxon>
        <taxon>Tenacibaculum</taxon>
    </lineage>
</organism>